<feature type="transmembrane region" description="Helical" evidence="5">
    <location>
        <begin position="51"/>
        <end position="72"/>
    </location>
</feature>
<proteinExistence type="predicted"/>
<dbReference type="GO" id="GO:0005886">
    <property type="term" value="C:plasma membrane"/>
    <property type="evidence" value="ECO:0007669"/>
    <property type="project" value="UniProtKB-SubCell"/>
</dbReference>
<dbReference type="Gene3D" id="1.20.1250.20">
    <property type="entry name" value="MFS general substrate transporter like domains"/>
    <property type="match status" value="2"/>
</dbReference>
<feature type="transmembrane region" description="Helical" evidence="5">
    <location>
        <begin position="174"/>
        <end position="193"/>
    </location>
</feature>
<gene>
    <name evidence="7" type="ORF">CSQ87_04470</name>
</gene>
<comment type="subcellular location">
    <subcellularLocation>
        <location evidence="1">Cell membrane</location>
        <topology evidence="1">Multi-pass membrane protein</topology>
    </subcellularLocation>
</comment>
<evidence type="ECO:0000259" key="6">
    <source>
        <dbReference type="PROSITE" id="PS50850"/>
    </source>
</evidence>
<reference evidence="7 8" key="1">
    <citation type="submission" date="2017-10" db="EMBL/GenBank/DDBJ databases">
        <title>Draft genome sequences of strains TRE 1, TRE 9, TRE H and TRI 7, isolated from tamarins, belonging to four potential novel Bifidobacterium species.</title>
        <authorList>
            <person name="Mattarelli P."/>
            <person name="Modesto M."/>
            <person name="Puglisi E."/>
            <person name="Morelli L."/>
            <person name="Spezio C."/>
            <person name="Bonetti A."/>
            <person name="Sandri C."/>
        </authorList>
    </citation>
    <scope>NUCLEOTIDE SEQUENCE [LARGE SCALE GENOMIC DNA]</scope>
    <source>
        <strain evidence="8">TRI7</strain>
    </source>
</reference>
<evidence type="ECO:0000256" key="2">
    <source>
        <dbReference type="ARBA" id="ARBA00022692"/>
    </source>
</evidence>
<evidence type="ECO:0000313" key="8">
    <source>
        <dbReference type="Proteomes" id="UP000231451"/>
    </source>
</evidence>
<keyword evidence="4 5" id="KW-0472">Membrane</keyword>
<sequence length="461" mass="49004">MIMASKTKRSEERHLWWLTLVSGMASYMDAAAIVTSGIAVVMLTDYLNLDAAQIGVLSSSLGFSIAFGAAVGGRAGDRFGRRRVFLVTMAMIIAAAVVLCLAPSYGFYLAGIMLMGMGTGADLPVSLATISEAASSENRGSMVSFTQILWKIGIFSSQGFGAVFGDWGRTGAQIMYAHIGAVAIVTLIARCTIPESDRWKAAHLATEGVSSGVAVRSEGSLRDLLRKPYIVPFLGLIVFYSLINIGMNTNGQFGALMFTSLAGMSVSFYSKVSMVTTVGGFVLVFLLMKVIDGPHRLMWFVLGATCAVTGSLLPTVFGPSAITLTAMLCLWVLSSVFAGEPILKIWAQESFPTLLRSTAQGFIVAFARIVSALVALVTPIIFTFGPRYLLGAIATCALVGCATAFLVFRGRTETEFDLEDRGETADIDKAHTAEGRMTTHAVDSAEPKITVIEPVAAKTVV</sequence>
<feature type="domain" description="Major facilitator superfamily (MFS) profile" evidence="6">
    <location>
        <begin position="15"/>
        <end position="412"/>
    </location>
</feature>
<dbReference type="InterPro" id="IPR020846">
    <property type="entry name" value="MFS_dom"/>
</dbReference>
<keyword evidence="2 5" id="KW-0812">Transmembrane</keyword>
<feature type="transmembrane region" description="Helical" evidence="5">
    <location>
        <begin position="324"/>
        <end position="347"/>
    </location>
</feature>
<protein>
    <submittedName>
        <fullName evidence="7">MFS transporter</fullName>
    </submittedName>
</protein>
<dbReference type="OrthoDB" id="9787026at2"/>
<evidence type="ECO:0000256" key="4">
    <source>
        <dbReference type="ARBA" id="ARBA00023136"/>
    </source>
</evidence>
<dbReference type="PANTHER" id="PTHR23508:SF10">
    <property type="entry name" value="CARBOXYLIC ACID TRANSPORTER PROTEIN HOMOLOG"/>
    <property type="match status" value="1"/>
</dbReference>
<name>A0A2M9HFW9_9BIFI</name>
<dbReference type="Pfam" id="PF07690">
    <property type="entry name" value="MFS_1"/>
    <property type="match status" value="1"/>
</dbReference>
<keyword evidence="8" id="KW-1185">Reference proteome</keyword>
<feature type="transmembrane region" description="Helical" evidence="5">
    <location>
        <begin position="84"/>
        <end position="108"/>
    </location>
</feature>
<dbReference type="GO" id="GO:0046943">
    <property type="term" value="F:carboxylic acid transmembrane transporter activity"/>
    <property type="evidence" value="ECO:0007669"/>
    <property type="project" value="TreeGrafter"/>
</dbReference>
<dbReference type="InterPro" id="IPR011701">
    <property type="entry name" value="MFS"/>
</dbReference>
<dbReference type="AlphaFoldDB" id="A0A2M9HFW9"/>
<feature type="transmembrane region" description="Helical" evidence="5">
    <location>
        <begin position="359"/>
        <end position="382"/>
    </location>
</feature>
<evidence type="ECO:0000256" key="5">
    <source>
        <dbReference type="SAM" id="Phobius"/>
    </source>
</evidence>
<dbReference type="Proteomes" id="UP000231451">
    <property type="component" value="Unassembled WGS sequence"/>
</dbReference>
<evidence type="ECO:0000256" key="1">
    <source>
        <dbReference type="ARBA" id="ARBA00004651"/>
    </source>
</evidence>
<dbReference type="PROSITE" id="PS50850">
    <property type="entry name" value="MFS"/>
    <property type="match status" value="1"/>
</dbReference>
<dbReference type="PANTHER" id="PTHR23508">
    <property type="entry name" value="CARBOXYLIC ACID TRANSPORTER PROTEIN HOMOLOG"/>
    <property type="match status" value="1"/>
</dbReference>
<feature type="transmembrane region" description="Helical" evidence="5">
    <location>
        <begin position="299"/>
        <end position="318"/>
    </location>
</feature>
<organism evidence="7 8">
    <name type="scientific">Bifidobacterium simiarum</name>
    <dbReference type="NCBI Taxonomy" id="2045441"/>
    <lineage>
        <taxon>Bacteria</taxon>
        <taxon>Bacillati</taxon>
        <taxon>Actinomycetota</taxon>
        <taxon>Actinomycetes</taxon>
        <taxon>Bifidobacteriales</taxon>
        <taxon>Bifidobacteriaceae</taxon>
        <taxon>Bifidobacterium</taxon>
    </lineage>
</organism>
<accession>A0A2M9HFW9</accession>
<dbReference type="InterPro" id="IPR036259">
    <property type="entry name" value="MFS_trans_sf"/>
</dbReference>
<evidence type="ECO:0000313" key="7">
    <source>
        <dbReference type="EMBL" id="PJM75676.1"/>
    </source>
</evidence>
<keyword evidence="3 5" id="KW-1133">Transmembrane helix</keyword>
<feature type="transmembrane region" description="Helical" evidence="5">
    <location>
        <begin position="388"/>
        <end position="408"/>
    </location>
</feature>
<feature type="transmembrane region" description="Helical" evidence="5">
    <location>
        <begin position="229"/>
        <end position="247"/>
    </location>
</feature>
<feature type="transmembrane region" description="Helical" evidence="5">
    <location>
        <begin position="15"/>
        <end position="39"/>
    </location>
</feature>
<dbReference type="EMBL" id="PEBK01000003">
    <property type="protein sequence ID" value="PJM75676.1"/>
    <property type="molecule type" value="Genomic_DNA"/>
</dbReference>
<feature type="transmembrane region" description="Helical" evidence="5">
    <location>
        <begin position="267"/>
        <end position="287"/>
    </location>
</feature>
<evidence type="ECO:0000256" key="3">
    <source>
        <dbReference type="ARBA" id="ARBA00022989"/>
    </source>
</evidence>
<comment type="caution">
    <text evidence="7">The sequence shown here is derived from an EMBL/GenBank/DDBJ whole genome shotgun (WGS) entry which is preliminary data.</text>
</comment>
<dbReference type="SUPFAM" id="SSF103473">
    <property type="entry name" value="MFS general substrate transporter"/>
    <property type="match status" value="1"/>
</dbReference>